<organism evidence="1 2">
    <name type="scientific">Trifolium medium</name>
    <dbReference type="NCBI Taxonomy" id="97028"/>
    <lineage>
        <taxon>Eukaryota</taxon>
        <taxon>Viridiplantae</taxon>
        <taxon>Streptophyta</taxon>
        <taxon>Embryophyta</taxon>
        <taxon>Tracheophyta</taxon>
        <taxon>Spermatophyta</taxon>
        <taxon>Magnoliopsida</taxon>
        <taxon>eudicotyledons</taxon>
        <taxon>Gunneridae</taxon>
        <taxon>Pentapetalae</taxon>
        <taxon>rosids</taxon>
        <taxon>fabids</taxon>
        <taxon>Fabales</taxon>
        <taxon>Fabaceae</taxon>
        <taxon>Papilionoideae</taxon>
        <taxon>50 kb inversion clade</taxon>
        <taxon>NPAAA clade</taxon>
        <taxon>Hologalegina</taxon>
        <taxon>IRL clade</taxon>
        <taxon>Trifolieae</taxon>
        <taxon>Trifolium</taxon>
    </lineage>
</organism>
<name>A0A392M3S1_9FABA</name>
<gene>
    <name evidence="1" type="ORF">A2U01_0002739</name>
</gene>
<comment type="caution">
    <text evidence="1">The sequence shown here is derived from an EMBL/GenBank/DDBJ whole genome shotgun (WGS) entry which is preliminary data.</text>
</comment>
<reference evidence="1 2" key="1">
    <citation type="journal article" date="2018" name="Front. Plant Sci.">
        <title>Red Clover (Trifolium pratense) and Zigzag Clover (T. medium) - A Picture of Genomic Similarities and Differences.</title>
        <authorList>
            <person name="Dluhosova J."/>
            <person name="Istvanek J."/>
            <person name="Nedelnik J."/>
            <person name="Repkova J."/>
        </authorList>
    </citation>
    <scope>NUCLEOTIDE SEQUENCE [LARGE SCALE GENOMIC DNA]</scope>
    <source>
        <strain evidence="2">cv. 10/8</strain>
        <tissue evidence="1">Leaf</tissue>
    </source>
</reference>
<proteinExistence type="predicted"/>
<dbReference type="EMBL" id="LXQA010003001">
    <property type="protein sequence ID" value="MCH81945.1"/>
    <property type="molecule type" value="Genomic_DNA"/>
</dbReference>
<evidence type="ECO:0000313" key="2">
    <source>
        <dbReference type="Proteomes" id="UP000265520"/>
    </source>
</evidence>
<dbReference type="AlphaFoldDB" id="A0A392M3S1"/>
<keyword evidence="2" id="KW-1185">Reference proteome</keyword>
<protein>
    <submittedName>
        <fullName evidence="1">Uncharacterized protein</fullName>
    </submittedName>
</protein>
<sequence>SCIILTINDVVNLCSHNLIGAANDASCNRSHELASNLNLIGSVIGFPVGSYTTREEGNESISVQVAIGVKVVSTNPSNLRAHPYTIIYFINGVVLVTANIPSNQQLVLGFPNLLELFYIWACFHSYSEASRMDEPRYHA</sequence>
<feature type="non-terminal residue" evidence="1">
    <location>
        <position position="1"/>
    </location>
</feature>
<dbReference type="Proteomes" id="UP000265520">
    <property type="component" value="Unassembled WGS sequence"/>
</dbReference>
<accession>A0A392M3S1</accession>
<evidence type="ECO:0000313" key="1">
    <source>
        <dbReference type="EMBL" id="MCH81945.1"/>
    </source>
</evidence>